<evidence type="ECO:0000256" key="6">
    <source>
        <dbReference type="ARBA" id="ARBA00022884"/>
    </source>
</evidence>
<organism evidence="10 11">
    <name type="scientific">Halobacillus salinarum</name>
    <dbReference type="NCBI Taxonomy" id="2932257"/>
    <lineage>
        <taxon>Bacteria</taxon>
        <taxon>Bacillati</taxon>
        <taxon>Bacillota</taxon>
        <taxon>Bacilli</taxon>
        <taxon>Bacillales</taxon>
        <taxon>Bacillaceae</taxon>
        <taxon>Halobacillus</taxon>
    </lineage>
</organism>
<dbReference type="Proteomes" id="UP000831787">
    <property type="component" value="Chromosome"/>
</dbReference>
<dbReference type="RefSeq" id="WP_244710834.1">
    <property type="nucleotide sequence ID" value="NZ_CP095073.1"/>
</dbReference>
<evidence type="ECO:0000256" key="5">
    <source>
        <dbReference type="ARBA" id="ARBA00022691"/>
    </source>
</evidence>
<feature type="binding site" evidence="7 8">
    <location>
        <position position="30"/>
    </location>
    <ligand>
        <name>S-adenosyl-L-methionine</name>
        <dbReference type="ChEBI" id="CHEBI:59789"/>
    </ligand>
</feature>
<comment type="subcellular location">
    <subcellularLocation>
        <location evidence="7">Cytoplasm</location>
    </subcellularLocation>
</comment>
<reference evidence="10 11" key="1">
    <citation type="submission" date="2022-04" db="EMBL/GenBank/DDBJ databases">
        <title>Halobacillus sp. isolated from saltern.</title>
        <authorList>
            <person name="Won M."/>
            <person name="Lee C.-M."/>
            <person name="Woen H.-Y."/>
            <person name="Kwon S.-W."/>
        </authorList>
    </citation>
    <scope>NUCLEOTIDE SEQUENCE [LARGE SCALE GENOMIC DNA]</scope>
    <source>
        <strain evidence="10 11">SSBR10-3</strain>
    </source>
</reference>
<dbReference type="CDD" id="cd02440">
    <property type="entry name" value="AdoMet_MTases"/>
    <property type="match status" value="1"/>
</dbReference>
<gene>
    <name evidence="7 10" type="primary">rsmA</name>
    <name evidence="7" type="synonym">ksgA</name>
    <name evidence="10" type="ORF">MUN89_01565</name>
</gene>
<dbReference type="PANTHER" id="PTHR11727">
    <property type="entry name" value="DIMETHYLADENOSINE TRANSFERASE"/>
    <property type="match status" value="1"/>
</dbReference>
<name>A0ABY4EKX6_9BACI</name>
<sequence length="290" mass="32700">MNNKAVATPTRTKEILQNYGFAFKKSLGQNFLIDVNILKNIIRHAGIDKEAGAIEIGPGIGALTEQLGQHADKVVAFEIDQRLLPILNETLAPYENIHIINEDILKSDIRKVIGAHFSKEQPVRVVANLPYYITTPILMKLLMDRLPIDSITVMIQKEVADRMAAEPNSKSYGSLSIAVQYYTTAEIVMNVPKTVFMPQPNVDSSVLHLRMRAEPPVQVKDEDFFFEVVKASFGQRRKTLMNNLARHFSGKMNKQAIQEHLNEVGIDPKRRGESLSMEEFALLADILYKK</sequence>
<evidence type="ECO:0000256" key="7">
    <source>
        <dbReference type="HAMAP-Rule" id="MF_00607"/>
    </source>
</evidence>
<evidence type="ECO:0000256" key="1">
    <source>
        <dbReference type="ARBA" id="ARBA00022490"/>
    </source>
</evidence>
<dbReference type="InterPro" id="IPR023165">
    <property type="entry name" value="rRNA_Ade_diMease-like_C"/>
</dbReference>
<comment type="function">
    <text evidence="7">Specifically dimethylates two adjacent adenosines (A1518 and A1519) in the loop of a conserved hairpin near the 3'-end of 16S rRNA in the 30S particle. May play a critical role in biogenesis of 30S subunits.</text>
</comment>
<dbReference type="HAMAP" id="MF_00607">
    <property type="entry name" value="16SrRNA_methyltr_A"/>
    <property type="match status" value="1"/>
</dbReference>
<keyword evidence="6 7" id="KW-0694">RNA-binding</keyword>
<dbReference type="SUPFAM" id="SSF53335">
    <property type="entry name" value="S-adenosyl-L-methionine-dependent methyltransferases"/>
    <property type="match status" value="1"/>
</dbReference>
<dbReference type="InterPro" id="IPR020596">
    <property type="entry name" value="rRNA_Ade_Mease_Trfase_CS"/>
</dbReference>
<keyword evidence="5 7" id="KW-0949">S-adenosyl-L-methionine</keyword>
<evidence type="ECO:0000259" key="9">
    <source>
        <dbReference type="SMART" id="SM00650"/>
    </source>
</evidence>
<keyword evidence="1 7" id="KW-0963">Cytoplasm</keyword>
<evidence type="ECO:0000256" key="4">
    <source>
        <dbReference type="ARBA" id="ARBA00022679"/>
    </source>
</evidence>
<dbReference type="PROSITE" id="PS01131">
    <property type="entry name" value="RRNA_A_DIMETH"/>
    <property type="match status" value="1"/>
</dbReference>
<dbReference type="PROSITE" id="PS51689">
    <property type="entry name" value="SAM_RNA_A_N6_MT"/>
    <property type="match status" value="1"/>
</dbReference>
<keyword evidence="3 7" id="KW-0489">Methyltransferase</keyword>
<evidence type="ECO:0000256" key="8">
    <source>
        <dbReference type="PROSITE-ProRule" id="PRU01026"/>
    </source>
</evidence>
<dbReference type="EMBL" id="CP095073">
    <property type="protein sequence ID" value="UOQ44682.1"/>
    <property type="molecule type" value="Genomic_DNA"/>
</dbReference>
<protein>
    <recommendedName>
        <fullName evidence="7">Ribosomal RNA small subunit methyltransferase A</fullName>
        <ecNumber evidence="7">2.1.1.182</ecNumber>
    </recommendedName>
    <alternativeName>
        <fullName evidence="7">16S rRNA (adenine(1518)-N(6)/adenine(1519)-N(6))-dimethyltransferase</fullName>
    </alternativeName>
    <alternativeName>
        <fullName evidence="7">16S rRNA dimethyladenosine transferase</fullName>
    </alternativeName>
    <alternativeName>
        <fullName evidence="7">16S rRNA dimethylase</fullName>
    </alternativeName>
    <alternativeName>
        <fullName evidence="7">S-adenosylmethionine-6-N', N'-adenosyl(rRNA) dimethyltransferase</fullName>
    </alternativeName>
</protein>
<evidence type="ECO:0000313" key="11">
    <source>
        <dbReference type="Proteomes" id="UP000831787"/>
    </source>
</evidence>
<comment type="similarity">
    <text evidence="7">Belongs to the class I-like SAM-binding methyltransferase superfamily. rRNA adenine N(6)-methyltransferase family. RsmA subfamily.</text>
</comment>
<feature type="binding site" evidence="7 8">
    <location>
        <position position="103"/>
    </location>
    <ligand>
        <name>S-adenosyl-L-methionine</name>
        <dbReference type="ChEBI" id="CHEBI:59789"/>
    </ligand>
</feature>
<evidence type="ECO:0000256" key="3">
    <source>
        <dbReference type="ARBA" id="ARBA00022603"/>
    </source>
</evidence>
<dbReference type="Pfam" id="PF00398">
    <property type="entry name" value="RrnaAD"/>
    <property type="match status" value="1"/>
</dbReference>
<dbReference type="EC" id="2.1.1.182" evidence="7"/>
<dbReference type="NCBIfam" id="TIGR00755">
    <property type="entry name" value="ksgA"/>
    <property type="match status" value="1"/>
</dbReference>
<dbReference type="InterPro" id="IPR029063">
    <property type="entry name" value="SAM-dependent_MTases_sf"/>
</dbReference>
<accession>A0ABY4EKX6</accession>
<dbReference type="InterPro" id="IPR001737">
    <property type="entry name" value="KsgA/Erm"/>
</dbReference>
<keyword evidence="11" id="KW-1185">Reference proteome</keyword>
<proteinExistence type="inferred from homology"/>
<dbReference type="InterPro" id="IPR011530">
    <property type="entry name" value="rRNA_adenine_dimethylase"/>
</dbReference>
<dbReference type="InterPro" id="IPR020598">
    <property type="entry name" value="rRNA_Ade_methylase_Trfase_N"/>
</dbReference>
<dbReference type="Gene3D" id="3.40.50.150">
    <property type="entry name" value="Vaccinia Virus protein VP39"/>
    <property type="match status" value="1"/>
</dbReference>
<evidence type="ECO:0000313" key="10">
    <source>
        <dbReference type="EMBL" id="UOQ44682.1"/>
    </source>
</evidence>
<dbReference type="Gene3D" id="1.10.8.100">
    <property type="entry name" value="Ribosomal RNA adenine dimethylase-like, domain 2"/>
    <property type="match status" value="1"/>
</dbReference>
<feature type="binding site" evidence="7 8">
    <location>
        <position position="128"/>
    </location>
    <ligand>
        <name>S-adenosyl-L-methionine</name>
        <dbReference type="ChEBI" id="CHEBI:59789"/>
    </ligand>
</feature>
<feature type="domain" description="Ribosomal RNA adenine methylase transferase N-terminal" evidence="9">
    <location>
        <begin position="37"/>
        <end position="213"/>
    </location>
</feature>
<feature type="binding site" evidence="7 8">
    <location>
        <position position="32"/>
    </location>
    <ligand>
        <name>S-adenosyl-L-methionine</name>
        <dbReference type="ChEBI" id="CHEBI:59789"/>
    </ligand>
</feature>
<keyword evidence="2 7" id="KW-0698">rRNA processing</keyword>
<keyword evidence="4 7" id="KW-0808">Transferase</keyword>
<feature type="binding site" evidence="7 8">
    <location>
        <position position="57"/>
    </location>
    <ligand>
        <name>S-adenosyl-L-methionine</name>
        <dbReference type="ChEBI" id="CHEBI:59789"/>
    </ligand>
</feature>
<dbReference type="GO" id="GO:0052908">
    <property type="term" value="F:16S rRNA (adenine(1518)-N(6)/adenine(1519)-N(6))-dimethyltransferase activity"/>
    <property type="evidence" value="ECO:0007669"/>
    <property type="project" value="UniProtKB-EC"/>
</dbReference>
<dbReference type="SMART" id="SM00650">
    <property type="entry name" value="rADc"/>
    <property type="match status" value="1"/>
</dbReference>
<evidence type="ECO:0000256" key="2">
    <source>
        <dbReference type="ARBA" id="ARBA00022552"/>
    </source>
</evidence>
<comment type="catalytic activity">
    <reaction evidence="7">
        <text>adenosine(1518)/adenosine(1519) in 16S rRNA + 4 S-adenosyl-L-methionine = N(6)-dimethyladenosine(1518)/N(6)-dimethyladenosine(1519) in 16S rRNA + 4 S-adenosyl-L-homocysteine + 4 H(+)</text>
        <dbReference type="Rhea" id="RHEA:19609"/>
        <dbReference type="Rhea" id="RHEA-COMP:10232"/>
        <dbReference type="Rhea" id="RHEA-COMP:10233"/>
        <dbReference type="ChEBI" id="CHEBI:15378"/>
        <dbReference type="ChEBI" id="CHEBI:57856"/>
        <dbReference type="ChEBI" id="CHEBI:59789"/>
        <dbReference type="ChEBI" id="CHEBI:74411"/>
        <dbReference type="ChEBI" id="CHEBI:74493"/>
        <dbReference type="EC" id="2.1.1.182"/>
    </reaction>
</comment>
<feature type="binding site" evidence="7 8">
    <location>
        <position position="78"/>
    </location>
    <ligand>
        <name>S-adenosyl-L-methionine</name>
        <dbReference type="ChEBI" id="CHEBI:59789"/>
    </ligand>
</feature>
<dbReference type="PANTHER" id="PTHR11727:SF7">
    <property type="entry name" value="DIMETHYLADENOSINE TRANSFERASE-RELATED"/>
    <property type="match status" value="1"/>
</dbReference>